<dbReference type="SUPFAM" id="SSF81383">
    <property type="entry name" value="F-box domain"/>
    <property type="match status" value="1"/>
</dbReference>
<dbReference type="AlphaFoldDB" id="A0AAE0KTQ9"/>
<dbReference type="Proteomes" id="UP001190700">
    <property type="component" value="Unassembled WGS sequence"/>
</dbReference>
<gene>
    <name evidence="2" type="ORF">CYMTET_30655</name>
</gene>
<accession>A0AAE0KTQ9</accession>
<dbReference type="InterPro" id="IPR036322">
    <property type="entry name" value="WD40_repeat_dom_sf"/>
</dbReference>
<evidence type="ECO:0000313" key="3">
    <source>
        <dbReference type="Proteomes" id="UP001190700"/>
    </source>
</evidence>
<name>A0AAE0KTQ9_9CHLO</name>
<comment type="caution">
    <text evidence="2">The sequence shown here is derived from an EMBL/GenBank/DDBJ whole genome shotgun (WGS) entry which is preliminary data.</text>
</comment>
<evidence type="ECO:0000259" key="1">
    <source>
        <dbReference type="Pfam" id="PF12937"/>
    </source>
</evidence>
<proteinExistence type="predicted"/>
<organism evidence="2 3">
    <name type="scientific">Cymbomonas tetramitiformis</name>
    <dbReference type="NCBI Taxonomy" id="36881"/>
    <lineage>
        <taxon>Eukaryota</taxon>
        <taxon>Viridiplantae</taxon>
        <taxon>Chlorophyta</taxon>
        <taxon>Pyramimonadophyceae</taxon>
        <taxon>Pyramimonadales</taxon>
        <taxon>Pyramimonadaceae</taxon>
        <taxon>Cymbomonas</taxon>
    </lineage>
</organism>
<dbReference type="SUPFAM" id="SSF50978">
    <property type="entry name" value="WD40 repeat-like"/>
    <property type="match status" value="1"/>
</dbReference>
<dbReference type="EMBL" id="LGRX02017769">
    <property type="protein sequence ID" value="KAK3260388.1"/>
    <property type="molecule type" value="Genomic_DNA"/>
</dbReference>
<dbReference type="Gene3D" id="1.20.1280.50">
    <property type="match status" value="1"/>
</dbReference>
<dbReference type="InterPro" id="IPR001810">
    <property type="entry name" value="F-box_dom"/>
</dbReference>
<dbReference type="Gene3D" id="2.130.10.10">
    <property type="entry name" value="YVTN repeat-like/Quinoprotein amine dehydrogenase"/>
    <property type="match status" value="1"/>
</dbReference>
<dbReference type="Pfam" id="PF12937">
    <property type="entry name" value="F-box-like"/>
    <property type="match status" value="1"/>
</dbReference>
<dbReference type="InterPro" id="IPR015943">
    <property type="entry name" value="WD40/YVTN_repeat-like_dom_sf"/>
</dbReference>
<dbReference type="InterPro" id="IPR036047">
    <property type="entry name" value="F-box-like_dom_sf"/>
</dbReference>
<sequence>MTGDDLPRNFVEAVLRRSLVRTAACAAAVCRTWYEISRSERLWKEYAQRDHGLNYIESHGERELIKASASCLESPRQWHRAYKKCHQRILRWRDGKCSVRTCTGGSSLITHIYMGKTESGESYALATVFNGEMHLWSLPSGNFLHNFPYHRMPVLQASTDQYNVFALFRDGACTLHILNQPKPTSSECKLRYTSFSAHVHSLPTASALQAGVAVVGTEHGEVHVWKLPESTETARNSWSMEQQMLTFSASGDYPVQSVGVDPSGSGYVLSISAGQVSVWNARAVTPHPIWVIGIGNGLLSYNPVGVSADAESLNYTLAATCMAVGPRRLAVGHSGGGVCVVDWRDVHGDCSECPESWCAWMESRMRS</sequence>
<feature type="domain" description="F-box" evidence="1">
    <location>
        <begin position="5"/>
        <end position="47"/>
    </location>
</feature>
<keyword evidence="3" id="KW-1185">Reference proteome</keyword>
<reference evidence="2 3" key="1">
    <citation type="journal article" date="2015" name="Genome Biol. Evol.">
        <title>Comparative Genomics of a Bacterivorous Green Alga Reveals Evolutionary Causalities and Consequences of Phago-Mixotrophic Mode of Nutrition.</title>
        <authorList>
            <person name="Burns J.A."/>
            <person name="Paasch A."/>
            <person name="Narechania A."/>
            <person name="Kim E."/>
        </authorList>
    </citation>
    <scope>NUCLEOTIDE SEQUENCE [LARGE SCALE GENOMIC DNA]</scope>
    <source>
        <strain evidence="2 3">PLY_AMNH</strain>
    </source>
</reference>
<protein>
    <recommendedName>
        <fullName evidence="1">F-box domain-containing protein</fullName>
    </recommendedName>
</protein>
<evidence type="ECO:0000313" key="2">
    <source>
        <dbReference type="EMBL" id="KAK3260388.1"/>
    </source>
</evidence>